<dbReference type="AlphaFoldDB" id="L8JYF8"/>
<dbReference type="Pfam" id="PF13767">
    <property type="entry name" value="DUF4168"/>
    <property type="match status" value="1"/>
</dbReference>
<name>L8JYF8_9BACT</name>
<accession>L8JYF8</accession>
<gene>
    <name evidence="2" type="ORF">C900_01415</name>
</gene>
<reference evidence="2 3" key="1">
    <citation type="submission" date="2012-12" db="EMBL/GenBank/DDBJ databases">
        <title>Genome assembly of Fulvivirga imtechensis AK7.</title>
        <authorList>
            <person name="Nupur N."/>
            <person name="Khatri I."/>
            <person name="Kumar R."/>
            <person name="Subramanian S."/>
            <person name="Pinnaka A."/>
        </authorList>
    </citation>
    <scope>NUCLEOTIDE SEQUENCE [LARGE SCALE GENOMIC DNA]</scope>
    <source>
        <strain evidence="2 3">AK7</strain>
    </source>
</reference>
<dbReference type="OrthoDB" id="838117at2"/>
<evidence type="ECO:0000259" key="1">
    <source>
        <dbReference type="Pfam" id="PF13767"/>
    </source>
</evidence>
<protein>
    <recommendedName>
        <fullName evidence="1">DUF4168 domain-containing protein</fullName>
    </recommendedName>
</protein>
<feature type="domain" description="DUF4168" evidence="1">
    <location>
        <begin position="30"/>
        <end position="90"/>
    </location>
</feature>
<dbReference type="eggNOG" id="ENOG50330VH">
    <property type="taxonomic scope" value="Bacteria"/>
</dbReference>
<dbReference type="RefSeq" id="WP_009577615.1">
    <property type="nucleotide sequence ID" value="NZ_AMZN01000002.1"/>
</dbReference>
<proteinExistence type="predicted"/>
<dbReference type="Proteomes" id="UP000011135">
    <property type="component" value="Unassembled WGS sequence"/>
</dbReference>
<dbReference type="EMBL" id="AMZN01000002">
    <property type="protein sequence ID" value="ELR73805.1"/>
    <property type="molecule type" value="Genomic_DNA"/>
</dbReference>
<keyword evidence="3" id="KW-1185">Reference proteome</keyword>
<comment type="caution">
    <text evidence="2">The sequence shown here is derived from an EMBL/GenBank/DDBJ whole genome shotgun (WGS) entry which is preliminary data.</text>
</comment>
<sequence length="159" mass="18428">MTKNKNIHALYSLTFSFLFVFVFMGNSMAQQQQRQVREDFSEDELESFVDAYEEVLEIQMESEEKMKEAIEKENLTLERFNEILTAQQDPTSEVQGSAEEMAAFNNAAQTIIKERQETETKVVSAIEDEGIDINTYQEIMLAYQYSPKVKKQLDALLED</sequence>
<dbReference type="InterPro" id="IPR025433">
    <property type="entry name" value="DUF4168"/>
</dbReference>
<organism evidence="2 3">
    <name type="scientific">Fulvivirga imtechensis AK7</name>
    <dbReference type="NCBI Taxonomy" id="1237149"/>
    <lineage>
        <taxon>Bacteria</taxon>
        <taxon>Pseudomonadati</taxon>
        <taxon>Bacteroidota</taxon>
        <taxon>Cytophagia</taxon>
        <taxon>Cytophagales</taxon>
        <taxon>Fulvivirgaceae</taxon>
        <taxon>Fulvivirga</taxon>
    </lineage>
</organism>
<evidence type="ECO:0000313" key="2">
    <source>
        <dbReference type="EMBL" id="ELR73805.1"/>
    </source>
</evidence>
<evidence type="ECO:0000313" key="3">
    <source>
        <dbReference type="Proteomes" id="UP000011135"/>
    </source>
</evidence>